<name>A0ABY5VTK5_9ACTN</name>
<evidence type="ECO:0000313" key="9">
    <source>
        <dbReference type="Proteomes" id="UP001059617"/>
    </source>
</evidence>
<evidence type="ECO:0000256" key="5">
    <source>
        <dbReference type="ARBA" id="ARBA00023136"/>
    </source>
</evidence>
<evidence type="ECO:0000256" key="1">
    <source>
        <dbReference type="ARBA" id="ARBA00004651"/>
    </source>
</evidence>
<comment type="subcellular location">
    <subcellularLocation>
        <location evidence="1">Cell membrane</location>
        <topology evidence="1">Multi-pass membrane protein</topology>
    </subcellularLocation>
</comment>
<feature type="transmembrane region" description="Helical" evidence="6">
    <location>
        <begin position="35"/>
        <end position="56"/>
    </location>
</feature>
<dbReference type="PANTHER" id="PTHR23513">
    <property type="entry name" value="INTEGRAL MEMBRANE EFFLUX PROTEIN-RELATED"/>
    <property type="match status" value="1"/>
</dbReference>
<feature type="transmembrane region" description="Helical" evidence="6">
    <location>
        <begin position="68"/>
        <end position="88"/>
    </location>
</feature>
<evidence type="ECO:0000256" key="6">
    <source>
        <dbReference type="SAM" id="Phobius"/>
    </source>
</evidence>
<reference evidence="8" key="2">
    <citation type="submission" date="2022-09" db="EMBL/GenBank/DDBJ databases">
        <title>Biosynthetic gene clusters of Dactylosporangioum fulvum.</title>
        <authorList>
            <person name="Caradec T."/>
        </authorList>
    </citation>
    <scope>NUCLEOTIDE SEQUENCE</scope>
    <source>
        <strain evidence="8">NRRL B-16292</strain>
    </source>
</reference>
<dbReference type="CDD" id="cd06173">
    <property type="entry name" value="MFS_MefA_like"/>
    <property type="match status" value="1"/>
</dbReference>
<organism evidence="8 9">
    <name type="scientific">Dactylosporangium fulvum</name>
    <dbReference type="NCBI Taxonomy" id="53359"/>
    <lineage>
        <taxon>Bacteria</taxon>
        <taxon>Bacillati</taxon>
        <taxon>Actinomycetota</taxon>
        <taxon>Actinomycetes</taxon>
        <taxon>Micromonosporales</taxon>
        <taxon>Micromonosporaceae</taxon>
        <taxon>Dactylosporangium</taxon>
    </lineage>
</organism>
<dbReference type="Proteomes" id="UP001059617">
    <property type="component" value="Chromosome"/>
</dbReference>
<feature type="transmembrane region" description="Helical" evidence="6">
    <location>
        <begin position="393"/>
        <end position="411"/>
    </location>
</feature>
<accession>A0ABY5VTK5</accession>
<feature type="transmembrane region" description="Helical" evidence="6">
    <location>
        <begin position="274"/>
        <end position="294"/>
    </location>
</feature>
<proteinExistence type="predicted"/>
<feature type="transmembrane region" description="Helical" evidence="6">
    <location>
        <begin position="358"/>
        <end position="381"/>
    </location>
</feature>
<keyword evidence="3 6" id="KW-0812">Transmembrane</keyword>
<evidence type="ECO:0000259" key="7">
    <source>
        <dbReference type="PROSITE" id="PS50850"/>
    </source>
</evidence>
<feature type="transmembrane region" description="Helical" evidence="6">
    <location>
        <begin position="325"/>
        <end position="346"/>
    </location>
</feature>
<evidence type="ECO:0000256" key="4">
    <source>
        <dbReference type="ARBA" id="ARBA00022989"/>
    </source>
</evidence>
<gene>
    <name evidence="8" type="ORF">Dfulv_35735</name>
</gene>
<feature type="transmembrane region" description="Helical" evidence="6">
    <location>
        <begin position="229"/>
        <end position="254"/>
    </location>
</feature>
<dbReference type="InterPro" id="IPR020846">
    <property type="entry name" value="MFS_dom"/>
</dbReference>
<keyword evidence="2" id="KW-1003">Cell membrane</keyword>
<feature type="transmembrane region" description="Helical" evidence="6">
    <location>
        <begin position="122"/>
        <end position="144"/>
    </location>
</feature>
<dbReference type="RefSeq" id="WP_259858244.1">
    <property type="nucleotide sequence ID" value="NZ_BAAAST010000077.1"/>
</dbReference>
<dbReference type="Gene3D" id="1.20.1250.20">
    <property type="entry name" value="MFS general substrate transporter like domains"/>
    <property type="match status" value="1"/>
</dbReference>
<feature type="transmembrane region" description="Helical" evidence="6">
    <location>
        <begin position="301"/>
        <end position="319"/>
    </location>
</feature>
<evidence type="ECO:0000256" key="3">
    <source>
        <dbReference type="ARBA" id="ARBA00022692"/>
    </source>
</evidence>
<dbReference type="InterPro" id="IPR011701">
    <property type="entry name" value="MFS"/>
</dbReference>
<evidence type="ECO:0000313" key="8">
    <source>
        <dbReference type="EMBL" id="UWP80484.1"/>
    </source>
</evidence>
<feature type="transmembrane region" description="Helical" evidence="6">
    <location>
        <begin position="95"/>
        <end position="116"/>
    </location>
</feature>
<dbReference type="PROSITE" id="PS50850">
    <property type="entry name" value="MFS"/>
    <property type="match status" value="1"/>
</dbReference>
<sequence>MSDLQADPSPGRRDKATKRTGALDPLRYPAFRYLVAGRTVTMAGNAVAPIALAFAVLDLTGSVRDLGLVVGVRSFANVVFVLFGGVIADRLPRHLVMVGASALACTIQAAVAGVVLTGSATIPLLLALSAVNGLAAALALPASSALVPQTVPAEVRQQANAINRLAFNTAMIGGASLGGLLVATAGPGWGLAVDAATFGVAALLFLLVRVSPLERAATARAGIFADLRLGWTAFASRTWLWVVVAGFCVINAAMTGGMNVLGPVVADETFGRKAWGLVLAVQTAGMIVGALAALRVRVSRLLLYGVVWCLGNVLLLAALGLTPHVVPLMLAGFAVGFAVEQFGMAWETTMQEHVPGEMLARVYSYDILGSILAVPVGQIAAGPLAEHFGTRTTLLGAAVLCGFAVAGMLLNRDVRRLPHAL</sequence>
<keyword evidence="5 6" id="KW-0472">Membrane</keyword>
<keyword evidence="4 6" id="KW-1133">Transmembrane helix</keyword>
<dbReference type="Pfam" id="PF07690">
    <property type="entry name" value="MFS_1"/>
    <property type="match status" value="1"/>
</dbReference>
<feature type="transmembrane region" description="Helical" evidence="6">
    <location>
        <begin position="189"/>
        <end position="208"/>
    </location>
</feature>
<dbReference type="SUPFAM" id="SSF103473">
    <property type="entry name" value="MFS general substrate transporter"/>
    <property type="match status" value="1"/>
</dbReference>
<feature type="domain" description="Major facilitator superfamily (MFS) profile" evidence="7">
    <location>
        <begin position="25"/>
        <end position="415"/>
    </location>
</feature>
<keyword evidence="9" id="KW-1185">Reference proteome</keyword>
<reference evidence="8" key="1">
    <citation type="submission" date="2021-04" db="EMBL/GenBank/DDBJ databases">
        <authorList>
            <person name="Hartkoorn R.C."/>
            <person name="Beaudoing E."/>
            <person name="Hot D."/>
        </authorList>
    </citation>
    <scope>NUCLEOTIDE SEQUENCE</scope>
    <source>
        <strain evidence="8">NRRL B-16292</strain>
    </source>
</reference>
<dbReference type="EMBL" id="CP073720">
    <property type="protein sequence ID" value="UWP80484.1"/>
    <property type="molecule type" value="Genomic_DNA"/>
</dbReference>
<evidence type="ECO:0000256" key="2">
    <source>
        <dbReference type="ARBA" id="ARBA00022475"/>
    </source>
</evidence>
<feature type="transmembrane region" description="Helical" evidence="6">
    <location>
        <begin position="165"/>
        <end position="183"/>
    </location>
</feature>
<dbReference type="PANTHER" id="PTHR23513:SF11">
    <property type="entry name" value="STAPHYLOFERRIN A TRANSPORTER"/>
    <property type="match status" value="1"/>
</dbReference>
<dbReference type="InterPro" id="IPR036259">
    <property type="entry name" value="MFS_trans_sf"/>
</dbReference>
<protein>
    <submittedName>
        <fullName evidence="8">MFS transporter</fullName>
    </submittedName>
</protein>